<evidence type="ECO:0000256" key="1">
    <source>
        <dbReference type="SAM" id="MobiDB-lite"/>
    </source>
</evidence>
<protein>
    <submittedName>
        <fullName evidence="2">Uncharacterized protein</fullName>
    </submittedName>
</protein>
<proteinExistence type="predicted"/>
<gene>
    <name evidence="2" type="ORF">HK100_001704</name>
</gene>
<dbReference type="PANTHER" id="PTHR28027:SF2">
    <property type="entry name" value="TRANSCRIPTIONAL REGULATOR MIT1"/>
    <property type="match status" value="1"/>
</dbReference>
<dbReference type="Pfam" id="PF09729">
    <property type="entry name" value="Gti1_Pac2"/>
    <property type="match status" value="1"/>
</dbReference>
<dbReference type="InterPro" id="IPR018608">
    <property type="entry name" value="Gti1/Pac2"/>
</dbReference>
<dbReference type="PANTHER" id="PTHR28027">
    <property type="entry name" value="TRANSCRIPTIONAL REGULATOR MIT1"/>
    <property type="match status" value="1"/>
</dbReference>
<sequence length="370" mass="42222">MNFRTSAVNNGYPRSVENQYFPTPQPSIISPLFAESAFTESQMPAQNAPYFNKPQQQHYSSHPAYQHHQYQPQYYHQQYHYHQQQLQLQHTVSEPDYSFETFFGFVKDKNDAMLIIEACVHGRLKCIPPYKYANLNFRSGSIVVITQKSYDTSSIRWRDGGNWTTSKLNDGFLLYRETEPLPEGFLSPYFPIETVPLFTAGSLKANTQLIPGGMAKRTISLVGSDGNRYRVISYFYPTDVENHYNSGQMHQGRSFLKTPTEIPELAVFTGHLQSADPGSENSDGSVSKGDTTVPQIVAKTTETEEVLHIVIPQQHNENTQGPIKLQANRTCSCGGIERIENVLRYDLWNCETWFNQPLYLARIKGKQNEI</sequence>
<organism evidence="2 3">
    <name type="scientific">Physocladia obscura</name>
    <dbReference type="NCBI Taxonomy" id="109957"/>
    <lineage>
        <taxon>Eukaryota</taxon>
        <taxon>Fungi</taxon>
        <taxon>Fungi incertae sedis</taxon>
        <taxon>Chytridiomycota</taxon>
        <taxon>Chytridiomycota incertae sedis</taxon>
        <taxon>Chytridiomycetes</taxon>
        <taxon>Chytridiales</taxon>
        <taxon>Chytriomycetaceae</taxon>
        <taxon>Physocladia</taxon>
    </lineage>
</organism>
<dbReference type="EMBL" id="JADGJH010001378">
    <property type="protein sequence ID" value="KAJ3114303.1"/>
    <property type="molecule type" value="Genomic_DNA"/>
</dbReference>
<keyword evidence="3" id="KW-1185">Reference proteome</keyword>
<accession>A0AAD5SWE1</accession>
<reference evidence="2" key="1">
    <citation type="submission" date="2020-05" db="EMBL/GenBank/DDBJ databases">
        <title>Phylogenomic resolution of chytrid fungi.</title>
        <authorList>
            <person name="Stajich J.E."/>
            <person name="Amses K."/>
            <person name="Simmons R."/>
            <person name="Seto K."/>
            <person name="Myers J."/>
            <person name="Bonds A."/>
            <person name="Quandt C.A."/>
            <person name="Barry K."/>
            <person name="Liu P."/>
            <person name="Grigoriev I."/>
            <person name="Longcore J.E."/>
            <person name="James T.Y."/>
        </authorList>
    </citation>
    <scope>NUCLEOTIDE SEQUENCE</scope>
    <source>
        <strain evidence="2">JEL0513</strain>
    </source>
</reference>
<feature type="region of interest" description="Disordered" evidence="1">
    <location>
        <begin position="1"/>
        <end position="20"/>
    </location>
</feature>
<dbReference type="AlphaFoldDB" id="A0AAD5SWE1"/>
<evidence type="ECO:0000313" key="3">
    <source>
        <dbReference type="Proteomes" id="UP001211907"/>
    </source>
</evidence>
<name>A0AAD5SWE1_9FUNG</name>
<dbReference type="Proteomes" id="UP001211907">
    <property type="component" value="Unassembled WGS sequence"/>
</dbReference>
<evidence type="ECO:0000313" key="2">
    <source>
        <dbReference type="EMBL" id="KAJ3114303.1"/>
    </source>
</evidence>
<dbReference type="GO" id="GO:0003677">
    <property type="term" value="F:DNA binding"/>
    <property type="evidence" value="ECO:0007669"/>
    <property type="project" value="TreeGrafter"/>
</dbReference>
<comment type="caution">
    <text evidence="2">The sequence shown here is derived from an EMBL/GenBank/DDBJ whole genome shotgun (WGS) entry which is preliminary data.</text>
</comment>